<proteinExistence type="inferred from homology"/>
<gene>
    <name evidence="4" type="ORF">D910_05815</name>
</gene>
<dbReference type="STRING" id="77166.U4U3H1"/>
<evidence type="ECO:0000256" key="1">
    <source>
        <dbReference type="ARBA" id="ARBA00007347"/>
    </source>
</evidence>
<protein>
    <recommendedName>
        <fullName evidence="3">COX assembly mitochondrial protein</fullName>
    </recommendedName>
</protein>
<dbReference type="Proteomes" id="UP000030742">
    <property type="component" value="Unassembled WGS sequence"/>
</dbReference>
<reference evidence="4 5" key="1">
    <citation type="journal article" date="2013" name="Genome Biol.">
        <title>Draft genome of the mountain pine beetle, Dendroctonus ponderosae Hopkins, a major forest pest.</title>
        <authorList>
            <person name="Keeling C.I."/>
            <person name="Yuen M.M."/>
            <person name="Liao N.Y."/>
            <person name="Docking T.R."/>
            <person name="Chan S.K."/>
            <person name="Taylor G.A."/>
            <person name="Palmquist D.L."/>
            <person name="Jackman S.D."/>
            <person name="Nguyen A."/>
            <person name="Li M."/>
            <person name="Henderson H."/>
            <person name="Janes J.K."/>
            <person name="Zhao Y."/>
            <person name="Pandoh P."/>
            <person name="Moore R."/>
            <person name="Sperling F.A."/>
            <person name="Huber D.P."/>
            <person name="Birol I."/>
            <person name="Jones S.J."/>
            <person name="Bohlmann J."/>
        </authorList>
    </citation>
    <scope>NUCLEOTIDE SEQUENCE</scope>
</reference>
<dbReference type="AlphaFoldDB" id="U4U3H1"/>
<comment type="subcellular location">
    <subcellularLocation>
        <location evidence="3">Mitochondrion</location>
    </subcellularLocation>
</comment>
<evidence type="ECO:0000256" key="3">
    <source>
        <dbReference type="RuleBase" id="RU364104"/>
    </source>
</evidence>
<accession>U4U3H1</accession>
<evidence type="ECO:0000313" key="4">
    <source>
        <dbReference type="EMBL" id="ERL88429.1"/>
    </source>
</evidence>
<dbReference type="OrthoDB" id="532630at2759"/>
<name>U4U3H1_DENPD</name>
<sequence length="89" mass="10436">MVFDKLNMHTDLSAHLHTDKCNQLITDWRQCRSDHMVLQLVGYCNSNYSEMLSCLKEERIAKRTESLKMSSEWKSRVNKMKGAEKAELN</sequence>
<dbReference type="Pfam" id="PF08583">
    <property type="entry name" value="Cmc1"/>
    <property type="match status" value="1"/>
</dbReference>
<comment type="similarity">
    <text evidence="1 3">Belongs to the CMC family.</text>
</comment>
<organism evidence="4 5">
    <name type="scientific">Dendroctonus ponderosae</name>
    <name type="common">Mountain pine beetle</name>
    <dbReference type="NCBI Taxonomy" id="77166"/>
    <lineage>
        <taxon>Eukaryota</taxon>
        <taxon>Metazoa</taxon>
        <taxon>Ecdysozoa</taxon>
        <taxon>Arthropoda</taxon>
        <taxon>Hexapoda</taxon>
        <taxon>Insecta</taxon>
        <taxon>Pterygota</taxon>
        <taxon>Neoptera</taxon>
        <taxon>Endopterygota</taxon>
        <taxon>Coleoptera</taxon>
        <taxon>Polyphaga</taxon>
        <taxon>Cucujiformia</taxon>
        <taxon>Curculionidae</taxon>
        <taxon>Scolytinae</taxon>
        <taxon>Dendroctonus</taxon>
    </lineage>
</organism>
<evidence type="ECO:0000256" key="2">
    <source>
        <dbReference type="ARBA" id="ARBA00023157"/>
    </source>
</evidence>
<evidence type="ECO:0000313" key="5">
    <source>
        <dbReference type="Proteomes" id="UP000030742"/>
    </source>
</evidence>
<dbReference type="EMBL" id="KB632061">
    <property type="protein sequence ID" value="ERL88429.1"/>
    <property type="molecule type" value="Genomic_DNA"/>
</dbReference>
<keyword evidence="2" id="KW-1015">Disulfide bond</keyword>
<dbReference type="GO" id="GO:0005739">
    <property type="term" value="C:mitochondrion"/>
    <property type="evidence" value="ECO:0007669"/>
    <property type="project" value="UniProtKB-SubCell"/>
</dbReference>
<dbReference type="InterPro" id="IPR013892">
    <property type="entry name" value="Cyt_c_biogenesis_Cmc1-like"/>
</dbReference>
<keyword evidence="3" id="KW-0496">Mitochondrion</keyword>